<feature type="binding site" evidence="14">
    <location>
        <position position="98"/>
    </location>
    <ligand>
        <name>substrate</name>
    </ligand>
</feature>
<comment type="cofactor">
    <cofactor evidence="14 15">
        <name>Mg(2+)</name>
        <dbReference type="ChEBI" id="CHEBI:18420"/>
    </cofactor>
    <cofactor evidence="14 15">
        <name>Mn(2+)</name>
        <dbReference type="ChEBI" id="CHEBI:29035"/>
    </cofactor>
    <text evidence="14 15">Binds 1 Mg(2+) or Mn(2+) ion per subunit.</text>
</comment>
<feature type="domain" description="Isopropylmalate dehydrogenase-like" evidence="16">
    <location>
        <begin position="4"/>
        <end position="357"/>
    </location>
</feature>
<dbReference type="RefSeq" id="WP_151179547.1">
    <property type="nucleotide sequence ID" value="NZ_CP042906.1"/>
</dbReference>
<dbReference type="GO" id="GO:0000287">
    <property type="term" value="F:magnesium ion binding"/>
    <property type="evidence" value="ECO:0007669"/>
    <property type="project" value="InterPro"/>
</dbReference>
<evidence type="ECO:0000256" key="14">
    <source>
        <dbReference type="HAMAP-Rule" id="MF_01033"/>
    </source>
</evidence>
<evidence type="ECO:0000256" key="13">
    <source>
        <dbReference type="ARBA" id="ARBA00023304"/>
    </source>
</evidence>
<comment type="catalytic activity">
    <reaction evidence="1 14 15">
        <text>(2R,3S)-3-isopropylmalate + NAD(+) = 4-methyl-2-oxopentanoate + CO2 + NADH</text>
        <dbReference type="Rhea" id="RHEA:32271"/>
        <dbReference type="ChEBI" id="CHEBI:16526"/>
        <dbReference type="ChEBI" id="CHEBI:17865"/>
        <dbReference type="ChEBI" id="CHEBI:35121"/>
        <dbReference type="ChEBI" id="CHEBI:57540"/>
        <dbReference type="ChEBI" id="CHEBI:57945"/>
        <dbReference type="EC" id="1.1.1.85"/>
    </reaction>
</comment>
<dbReference type="SUPFAM" id="SSF53659">
    <property type="entry name" value="Isocitrate/Isopropylmalate dehydrogenase-like"/>
    <property type="match status" value="1"/>
</dbReference>
<dbReference type="KEGG" id="htq:FRZ44_48000"/>
<evidence type="ECO:0000256" key="6">
    <source>
        <dbReference type="ARBA" id="ARBA00022430"/>
    </source>
</evidence>
<feature type="binding site" evidence="14">
    <location>
        <position position="136"/>
    </location>
    <ligand>
        <name>substrate</name>
    </ligand>
</feature>
<keyword evidence="12 14" id="KW-0464">Manganese</keyword>
<keyword evidence="7 14" id="KW-0028">Amino-acid biosynthesis</keyword>
<feature type="binding site" evidence="14">
    <location>
        <position position="227"/>
    </location>
    <ligand>
        <name>Mg(2+)</name>
        <dbReference type="ChEBI" id="CHEBI:18420"/>
    </ligand>
</feature>
<dbReference type="GO" id="GO:0051287">
    <property type="term" value="F:NAD binding"/>
    <property type="evidence" value="ECO:0007669"/>
    <property type="project" value="InterPro"/>
</dbReference>
<dbReference type="PANTHER" id="PTHR42979">
    <property type="entry name" value="3-ISOPROPYLMALATE DEHYDROGENASE"/>
    <property type="match status" value="1"/>
</dbReference>
<dbReference type="InterPro" id="IPR004429">
    <property type="entry name" value="Isopropylmalate_DH"/>
</dbReference>
<name>A0A5J6MXI7_9PROT</name>
<keyword evidence="18" id="KW-1185">Reference proteome</keyword>
<evidence type="ECO:0000256" key="12">
    <source>
        <dbReference type="ARBA" id="ARBA00023211"/>
    </source>
</evidence>
<keyword evidence="6 14" id="KW-0432">Leucine biosynthesis</keyword>
<dbReference type="NCBIfam" id="TIGR00169">
    <property type="entry name" value="leuB"/>
    <property type="match status" value="1"/>
</dbReference>
<evidence type="ECO:0000313" key="17">
    <source>
        <dbReference type="EMBL" id="QEX19486.1"/>
    </source>
</evidence>
<reference evidence="17 18" key="1">
    <citation type="submission" date="2019-08" db="EMBL/GenBank/DDBJ databases">
        <title>Hyperibacter terrae gen. nov., sp. nov. and Hyperibacter viscosus sp. nov., two new members in the family Rhodospirillaceae isolated from the rhizosphere of Hypericum perforatum.</title>
        <authorList>
            <person name="Noviana Z."/>
        </authorList>
    </citation>
    <scope>NUCLEOTIDE SEQUENCE [LARGE SCALE GENOMIC DNA]</scope>
    <source>
        <strain evidence="17 18">R5913</strain>
    </source>
</reference>
<keyword evidence="9 14" id="KW-0460">Magnesium</keyword>
<dbReference type="PANTHER" id="PTHR42979:SF1">
    <property type="entry name" value="3-ISOPROPYLMALATE DEHYDROGENASE"/>
    <property type="match status" value="1"/>
</dbReference>
<evidence type="ECO:0000313" key="18">
    <source>
        <dbReference type="Proteomes" id="UP000326202"/>
    </source>
</evidence>
<dbReference type="EC" id="1.1.1.85" evidence="14"/>
<dbReference type="UniPathway" id="UPA00048">
    <property type="reaction ID" value="UER00072"/>
</dbReference>
<accession>A0A5J6MXI7</accession>
<dbReference type="SMART" id="SM01329">
    <property type="entry name" value="Iso_dh"/>
    <property type="match status" value="1"/>
</dbReference>
<keyword evidence="8 14" id="KW-0479">Metal-binding</keyword>
<feature type="site" description="Important for catalysis" evidence="14">
    <location>
        <position position="194"/>
    </location>
</feature>
<feature type="binding site" evidence="14">
    <location>
        <position position="251"/>
    </location>
    <ligand>
        <name>Mg(2+)</name>
        <dbReference type="ChEBI" id="CHEBI:18420"/>
    </ligand>
</feature>
<evidence type="ECO:0000256" key="9">
    <source>
        <dbReference type="ARBA" id="ARBA00022842"/>
    </source>
</evidence>
<comment type="function">
    <text evidence="14 15">Catalyzes the oxidation of 3-carboxy-2-hydroxy-4-methylpentanoate (3-isopropylmalate) to 3-carboxy-4-methyl-2-oxopentanoate. The product decarboxylates to 4-methyl-2 oxopentanoate.</text>
</comment>
<protein>
    <recommendedName>
        <fullName evidence="14">3-isopropylmalate dehydrogenase</fullName>
        <ecNumber evidence="14">1.1.1.85</ecNumber>
    </recommendedName>
    <alternativeName>
        <fullName evidence="14">3-IPM-DH</fullName>
    </alternativeName>
    <alternativeName>
        <fullName evidence="14">Beta-IPM dehydrogenase</fullName>
        <shortName evidence="14">IMDH</shortName>
    </alternativeName>
</protein>
<comment type="subcellular location">
    <subcellularLocation>
        <location evidence="14">Cytoplasm</location>
    </subcellularLocation>
</comment>
<feature type="binding site" evidence="14">
    <location>
        <begin position="76"/>
        <end position="89"/>
    </location>
    <ligand>
        <name>NAD(+)</name>
        <dbReference type="ChEBI" id="CHEBI:57540"/>
    </ligand>
</feature>
<evidence type="ECO:0000256" key="8">
    <source>
        <dbReference type="ARBA" id="ARBA00022723"/>
    </source>
</evidence>
<feature type="site" description="Important for catalysis" evidence="14">
    <location>
        <position position="143"/>
    </location>
</feature>
<comment type="cofactor">
    <cofactor evidence="2">
        <name>Mn(2+)</name>
        <dbReference type="ChEBI" id="CHEBI:29035"/>
    </cofactor>
</comment>
<evidence type="ECO:0000259" key="16">
    <source>
        <dbReference type="SMART" id="SM01329"/>
    </source>
</evidence>
<evidence type="ECO:0000256" key="2">
    <source>
        <dbReference type="ARBA" id="ARBA00001936"/>
    </source>
</evidence>
<organism evidence="17 18">
    <name type="scientific">Hypericibacter terrae</name>
    <dbReference type="NCBI Taxonomy" id="2602015"/>
    <lineage>
        <taxon>Bacteria</taxon>
        <taxon>Pseudomonadati</taxon>
        <taxon>Pseudomonadota</taxon>
        <taxon>Alphaproteobacteria</taxon>
        <taxon>Rhodospirillales</taxon>
        <taxon>Dongiaceae</taxon>
        <taxon>Hypericibacter</taxon>
    </lineage>
</organism>
<feature type="binding site" evidence="14">
    <location>
        <position position="227"/>
    </location>
    <ligand>
        <name>substrate</name>
    </ligand>
</feature>
<dbReference type="PROSITE" id="PS00470">
    <property type="entry name" value="IDH_IMDH"/>
    <property type="match status" value="1"/>
</dbReference>
<dbReference type="FunFam" id="3.40.718.10:FF:000006">
    <property type="entry name" value="3-isopropylmalate dehydrogenase"/>
    <property type="match status" value="1"/>
</dbReference>
<evidence type="ECO:0000256" key="1">
    <source>
        <dbReference type="ARBA" id="ARBA00000624"/>
    </source>
</evidence>
<dbReference type="OrthoDB" id="9767905at2"/>
<dbReference type="GO" id="GO:0003862">
    <property type="term" value="F:3-isopropylmalate dehydrogenase activity"/>
    <property type="evidence" value="ECO:0007669"/>
    <property type="project" value="UniProtKB-UniRule"/>
</dbReference>
<feature type="binding site" evidence="14">
    <location>
        <begin position="290"/>
        <end position="302"/>
    </location>
    <ligand>
        <name>NAD(+)</name>
        <dbReference type="ChEBI" id="CHEBI:57540"/>
    </ligand>
</feature>
<dbReference type="HAMAP" id="MF_01033">
    <property type="entry name" value="LeuB_type1"/>
    <property type="match status" value="1"/>
</dbReference>
<keyword evidence="11 14" id="KW-0520">NAD</keyword>
<proteinExistence type="inferred from homology"/>
<dbReference type="Gene3D" id="3.40.718.10">
    <property type="entry name" value="Isopropylmalate Dehydrogenase"/>
    <property type="match status" value="1"/>
</dbReference>
<dbReference type="GO" id="GO:0005829">
    <property type="term" value="C:cytosol"/>
    <property type="evidence" value="ECO:0007669"/>
    <property type="project" value="TreeGrafter"/>
</dbReference>
<dbReference type="AlphaFoldDB" id="A0A5J6MXI7"/>
<dbReference type="Proteomes" id="UP000326202">
    <property type="component" value="Chromosome"/>
</dbReference>
<evidence type="ECO:0000256" key="10">
    <source>
        <dbReference type="ARBA" id="ARBA00023002"/>
    </source>
</evidence>
<dbReference type="GO" id="GO:0009098">
    <property type="term" value="P:L-leucine biosynthetic process"/>
    <property type="evidence" value="ECO:0007669"/>
    <property type="project" value="UniProtKB-UniRule"/>
</dbReference>
<evidence type="ECO:0000256" key="7">
    <source>
        <dbReference type="ARBA" id="ARBA00022605"/>
    </source>
</evidence>
<feature type="binding site" evidence="14">
    <location>
        <position position="255"/>
    </location>
    <ligand>
        <name>Mg(2+)</name>
        <dbReference type="ChEBI" id="CHEBI:18420"/>
    </ligand>
</feature>
<evidence type="ECO:0000256" key="15">
    <source>
        <dbReference type="RuleBase" id="RU004445"/>
    </source>
</evidence>
<dbReference type="InterPro" id="IPR024084">
    <property type="entry name" value="IsoPropMal-DH-like_dom"/>
</dbReference>
<comment type="subunit">
    <text evidence="5 14 15">Homodimer.</text>
</comment>
<keyword evidence="14" id="KW-0963">Cytoplasm</keyword>
<comment type="pathway">
    <text evidence="3 14 15">Amino-acid biosynthesis; L-leucine biosynthesis; L-leucine from 3-methyl-2-oxobutanoate: step 3/4.</text>
</comment>
<evidence type="ECO:0000256" key="4">
    <source>
        <dbReference type="ARBA" id="ARBA00008319"/>
    </source>
</evidence>
<feature type="binding site" evidence="14">
    <location>
        <position position="108"/>
    </location>
    <ligand>
        <name>substrate</name>
    </ligand>
</feature>
<evidence type="ECO:0000256" key="3">
    <source>
        <dbReference type="ARBA" id="ARBA00004762"/>
    </source>
</evidence>
<evidence type="ECO:0000256" key="5">
    <source>
        <dbReference type="ARBA" id="ARBA00011738"/>
    </source>
</evidence>
<sequence>MTKHVLVLGGDGIGPEVTAAAEAVLRTLDERHGLAIAFEHALVGGACFDATGQFITDDTMRRAKAADAVLFGSEGGPKWDSLELTGPPEARSGLTRLRRELELFANLRPIRPFDAMLSHSTLKPEVVKGVDFIIVRELCSGIYFGEPRGIERKSDGLLHGFDTQDYSEPEIERIAHAAFALARSRRKKLTSVDKANVMESGILWRRTVTRIGERHYPEVRLDHLYVDNAAMQIIRDPRQFDVIVTDNLFGDILSDGSAMITGSLGMLPSAALGAPREDGRRPGLYEPVHGSAPDIAGKGLANPLGAILSAALLLTHGLGRPDLAGLVEKAVGRALDDGVCTPDLGGRAGTSQVTAAVIEALGQI</sequence>
<evidence type="ECO:0000256" key="11">
    <source>
        <dbReference type="ARBA" id="ARBA00023027"/>
    </source>
</evidence>
<keyword evidence="10 14" id="KW-0560">Oxidoreductase</keyword>
<dbReference type="EMBL" id="CP042906">
    <property type="protein sequence ID" value="QEX19486.1"/>
    <property type="molecule type" value="Genomic_DNA"/>
</dbReference>
<dbReference type="InterPro" id="IPR019818">
    <property type="entry name" value="IsoCit/isopropylmalate_DH_CS"/>
</dbReference>
<comment type="similarity">
    <text evidence="4 14">Belongs to the isocitrate and isopropylmalate dehydrogenases family. LeuB type 1 subfamily.</text>
</comment>
<dbReference type="Pfam" id="PF00180">
    <property type="entry name" value="Iso_dh"/>
    <property type="match status" value="1"/>
</dbReference>
<keyword evidence="13 14" id="KW-0100">Branched-chain amino acid biosynthesis</keyword>
<gene>
    <name evidence="14 17" type="primary">leuB</name>
    <name evidence="17" type="ORF">FRZ44_48000</name>
</gene>